<dbReference type="CDD" id="cd20687">
    <property type="entry name" value="CdiI_Ykris-like"/>
    <property type="match status" value="1"/>
</dbReference>
<name>A0ABM7N652_ERWRD</name>
<sequence length="98" mass="11354">MIMVINMKVENFTYLLGAYFHQDWFLDAPEPDDVIRSFVARESPERVNALEQEIKFLLTSNSDELSGSFITDNHGYYDPTPDGFTVKKWLQHILSVLP</sequence>
<accession>A0ABM7N652</accession>
<dbReference type="Pfam" id="PF18593">
    <property type="entry name" value="CdiI_2"/>
    <property type="match status" value="1"/>
</dbReference>
<gene>
    <name evidence="2" type="ORF">ERHA53_42800</name>
</gene>
<dbReference type="Proteomes" id="UP000677515">
    <property type="component" value="Chromosome"/>
</dbReference>
<dbReference type="InterPro" id="IPR041129">
    <property type="entry name" value="CdiI_2"/>
</dbReference>
<feature type="domain" description="CdiI immunity protein" evidence="1">
    <location>
        <begin position="9"/>
        <end position="94"/>
    </location>
</feature>
<evidence type="ECO:0000313" key="3">
    <source>
        <dbReference type="Proteomes" id="UP000677515"/>
    </source>
</evidence>
<reference evidence="2 3" key="1">
    <citation type="submission" date="2021-01" db="EMBL/GenBank/DDBJ databases">
        <title>Complete genome sequence of Erwinia rhapontici MAFF 311153.</title>
        <authorList>
            <person name="Morohoshi T."/>
            <person name="Someya N."/>
        </authorList>
    </citation>
    <scope>NUCLEOTIDE SEQUENCE [LARGE SCALE GENOMIC DNA]</scope>
    <source>
        <strain evidence="2 3">MAFF 311153</strain>
    </source>
</reference>
<dbReference type="EMBL" id="AP024329">
    <property type="protein sequence ID" value="BCQ36937.1"/>
    <property type="molecule type" value="Genomic_DNA"/>
</dbReference>
<organism evidence="2 3">
    <name type="scientific">Erwinia rhapontici</name>
    <name type="common">Pectobacterium rhapontici</name>
    <dbReference type="NCBI Taxonomy" id="55212"/>
    <lineage>
        <taxon>Bacteria</taxon>
        <taxon>Pseudomonadati</taxon>
        <taxon>Pseudomonadota</taxon>
        <taxon>Gammaproteobacteria</taxon>
        <taxon>Enterobacterales</taxon>
        <taxon>Erwiniaceae</taxon>
        <taxon>Erwinia</taxon>
    </lineage>
</organism>
<evidence type="ECO:0000313" key="2">
    <source>
        <dbReference type="EMBL" id="BCQ36937.1"/>
    </source>
</evidence>
<keyword evidence="3" id="KW-1185">Reference proteome</keyword>
<protein>
    <recommendedName>
        <fullName evidence="1">CdiI immunity protein domain-containing protein</fullName>
    </recommendedName>
</protein>
<evidence type="ECO:0000259" key="1">
    <source>
        <dbReference type="Pfam" id="PF18593"/>
    </source>
</evidence>
<proteinExistence type="predicted"/>